<feature type="compositionally biased region" description="Low complexity" evidence="3">
    <location>
        <begin position="1"/>
        <end position="17"/>
    </location>
</feature>
<feature type="DNA-binding region" description="HMG box" evidence="2">
    <location>
        <begin position="256"/>
        <end position="324"/>
    </location>
</feature>
<accession>A0A9N9GJ29</accession>
<feature type="non-terminal residue" evidence="5">
    <location>
        <position position="1"/>
    </location>
</feature>
<dbReference type="OrthoDB" id="1919336at2759"/>
<feature type="region of interest" description="Disordered" evidence="3">
    <location>
        <begin position="461"/>
        <end position="519"/>
    </location>
</feature>
<feature type="DNA-binding region" description="HMG box" evidence="2">
    <location>
        <begin position="382"/>
        <end position="450"/>
    </location>
</feature>
<gene>
    <name evidence="5" type="ORF">POCULU_LOCUS7994</name>
</gene>
<dbReference type="InterPro" id="IPR009071">
    <property type="entry name" value="HMG_box_dom"/>
</dbReference>
<protein>
    <submittedName>
        <fullName evidence="5">8466_t:CDS:1</fullName>
    </submittedName>
</protein>
<feature type="domain" description="HMG box" evidence="4">
    <location>
        <begin position="256"/>
        <end position="324"/>
    </location>
</feature>
<dbReference type="PROSITE" id="PS50118">
    <property type="entry name" value="HMG_BOX_2"/>
    <property type="match status" value="3"/>
</dbReference>
<evidence type="ECO:0000256" key="2">
    <source>
        <dbReference type="PROSITE-ProRule" id="PRU00267"/>
    </source>
</evidence>
<evidence type="ECO:0000313" key="5">
    <source>
        <dbReference type="EMBL" id="CAG8612006.1"/>
    </source>
</evidence>
<feature type="compositionally biased region" description="Low complexity" evidence="3">
    <location>
        <begin position="341"/>
        <end position="359"/>
    </location>
</feature>
<reference evidence="5" key="1">
    <citation type="submission" date="2021-06" db="EMBL/GenBank/DDBJ databases">
        <authorList>
            <person name="Kallberg Y."/>
            <person name="Tangrot J."/>
            <person name="Rosling A."/>
        </authorList>
    </citation>
    <scope>NUCLEOTIDE SEQUENCE</scope>
    <source>
        <strain evidence="5">IA702</strain>
    </source>
</reference>
<dbReference type="InterPro" id="IPR050342">
    <property type="entry name" value="HMGB"/>
</dbReference>
<feature type="DNA-binding region" description="HMG box" evidence="2">
    <location>
        <begin position="513"/>
        <end position="581"/>
    </location>
</feature>
<name>A0A9N9GJ29_9GLOM</name>
<feature type="compositionally biased region" description="Basic residues" evidence="3">
    <location>
        <begin position="497"/>
        <end position="512"/>
    </location>
</feature>
<organism evidence="5 6">
    <name type="scientific">Paraglomus occultum</name>
    <dbReference type="NCBI Taxonomy" id="144539"/>
    <lineage>
        <taxon>Eukaryota</taxon>
        <taxon>Fungi</taxon>
        <taxon>Fungi incertae sedis</taxon>
        <taxon>Mucoromycota</taxon>
        <taxon>Glomeromycotina</taxon>
        <taxon>Glomeromycetes</taxon>
        <taxon>Paraglomerales</taxon>
        <taxon>Paraglomeraceae</taxon>
        <taxon>Paraglomus</taxon>
    </lineage>
</organism>
<dbReference type="InterPro" id="IPR036910">
    <property type="entry name" value="HMG_box_dom_sf"/>
</dbReference>
<feature type="compositionally biased region" description="Basic residues" evidence="3">
    <location>
        <begin position="325"/>
        <end position="339"/>
    </location>
</feature>
<feature type="compositionally biased region" description="Low complexity" evidence="3">
    <location>
        <begin position="26"/>
        <end position="62"/>
    </location>
</feature>
<dbReference type="Pfam" id="PF00505">
    <property type="entry name" value="HMG_box"/>
    <property type="match status" value="3"/>
</dbReference>
<dbReference type="AlphaFoldDB" id="A0A9N9GJ29"/>
<keyword evidence="2" id="KW-0539">Nucleus</keyword>
<dbReference type="EMBL" id="CAJVPJ010002061">
    <property type="protein sequence ID" value="CAG8612006.1"/>
    <property type="molecule type" value="Genomic_DNA"/>
</dbReference>
<feature type="compositionally biased region" description="Polar residues" evidence="3">
    <location>
        <begin position="206"/>
        <end position="215"/>
    </location>
</feature>
<dbReference type="SUPFAM" id="SSF47095">
    <property type="entry name" value="HMG-box"/>
    <property type="match status" value="3"/>
</dbReference>
<proteinExistence type="predicted"/>
<keyword evidence="6" id="KW-1185">Reference proteome</keyword>
<dbReference type="GO" id="GO:0005634">
    <property type="term" value="C:nucleus"/>
    <property type="evidence" value="ECO:0007669"/>
    <property type="project" value="UniProtKB-UniRule"/>
</dbReference>
<sequence length="588" mass="65292">SGTTSASASAIPTTQQQNYLHAPRYSQQQQTQTQMTQQQTPTQSAPQSQQSQVQQPVVVNRQPQRRYAQMSSSPSLSTINDTAGGQQSAYTNSQASQRVSAYHHHENLIGLGYQQQSGAPQPGSGASGRQAIYQPPPAKSPRMTKTVVQKAIQPPAQPPPQTQQPQHQHMAHPQAHPQQSISHPQAPVQQLQKAQQRPVLPGGGIPSQQTSTASVPITKPSPSPSASSSIGKNVAGPSKEGPSSVAPVKGNDAQRTKRPMNAFLIFSGERRPQLQKADPRLTTADLSKKLGDEWKRMEEEKKNRYVEKAKRLKEEFTNNNPGYKYSRRSNSTHKHKRTGKSASSSSVSSASVSSGRSASYTHSPGGKGRGAPVGKSKRDRKLKRPMNAFLLYNKEMRPKVLQKNPNMTVAEISKTIGDSWRSMPEDQRENYLQLARQIKDEFHSNNPDFVYTRRSKAELAAAGLSTTKKRNYNDESSDSEETHHPRRKRHDDGTHHKDPRGRKKKRARHPTAPKHPMSGFLFYASDVRPEITQENPGKTVGFISQIIAKKWRALTAEQKSPWEQKASADKARYAKEMEVYLQSQKGEE</sequence>
<feature type="region of interest" description="Disordered" evidence="3">
    <location>
        <begin position="1"/>
        <end position="99"/>
    </location>
</feature>
<dbReference type="Gene3D" id="1.10.30.10">
    <property type="entry name" value="High mobility group box domain"/>
    <property type="match status" value="3"/>
</dbReference>
<comment type="caution">
    <text evidence="5">The sequence shown here is derived from an EMBL/GenBank/DDBJ whole genome shotgun (WGS) entry which is preliminary data.</text>
</comment>
<feature type="region of interest" description="Disordered" evidence="3">
    <location>
        <begin position="114"/>
        <end position="385"/>
    </location>
</feature>
<feature type="compositionally biased region" description="Basic and acidic residues" evidence="3">
    <location>
        <begin position="286"/>
        <end position="316"/>
    </location>
</feature>
<feature type="compositionally biased region" description="Polar residues" evidence="3">
    <location>
        <begin position="69"/>
        <end position="99"/>
    </location>
</feature>
<evidence type="ECO:0000313" key="6">
    <source>
        <dbReference type="Proteomes" id="UP000789572"/>
    </source>
</evidence>
<dbReference type="SMART" id="SM00398">
    <property type="entry name" value="HMG"/>
    <property type="match status" value="3"/>
</dbReference>
<feature type="compositionally biased region" description="Low complexity" evidence="3">
    <location>
        <begin position="114"/>
        <end position="128"/>
    </location>
</feature>
<feature type="compositionally biased region" description="Basic residues" evidence="3">
    <location>
        <begin position="375"/>
        <end position="384"/>
    </location>
</feature>
<evidence type="ECO:0000256" key="3">
    <source>
        <dbReference type="SAM" id="MobiDB-lite"/>
    </source>
</evidence>
<dbReference type="GO" id="GO:0003677">
    <property type="term" value="F:DNA binding"/>
    <property type="evidence" value="ECO:0007669"/>
    <property type="project" value="UniProtKB-UniRule"/>
</dbReference>
<dbReference type="PANTHER" id="PTHR48112">
    <property type="entry name" value="HIGH MOBILITY GROUP PROTEIN DSP1"/>
    <property type="match status" value="1"/>
</dbReference>
<dbReference type="PRINTS" id="PR00886">
    <property type="entry name" value="HIGHMOBLTY12"/>
</dbReference>
<dbReference type="PANTHER" id="PTHR48112:SF22">
    <property type="entry name" value="MITOCHONDRIAL TRANSCRIPTION FACTOR A, ISOFORM B"/>
    <property type="match status" value="1"/>
</dbReference>
<evidence type="ECO:0000259" key="4">
    <source>
        <dbReference type="PROSITE" id="PS50118"/>
    </source>
</evidence>
<feature type="compositionally biased region" description="Low complexity" evidence="3">
    <location>
        <begin position="163"/>
        <end position="200"/>
    </location>
</feature>
<feature type="domain" description="HMG box" evidence="4">
    <location>
        <begin position="382"/>
        <end position="450"/>
    </location>
</feature>
<evidence type="ECO:0000256" key="1">
    <source>
        <dbReference type="ARBA" id="ARBA00023125"/>
    </source>
</evidence>
<feature type="domain" description="HMG box" evidence="4">
    <location>
        <begin position="513"/>
        <end position="581"/>
    </location>
</feature>
<dbReference type="Proteomes" id="UP000789572">
    <property type="component" value="Unassembled WGS sequence"/>
</dbReference>
<keyword evidence="1 2" id="KW-0238">DNA-binding</keyword>